<keyword evidence="1" id="KW-0175">Coiled coil</keyword>
<evidence type="ECO:0000313" key="2">
    <source>
        <dbReference type="EMBL" id="QWU14420.1"/>
    </source>
</evidence>
<dbReference type="OrthoDB" id="1891855at2"/>
<evidence type="ECO:0000313" key="5">
    <source>
        <dbReference type="Proteomes" id="UP000683429"/>
    </source>
</evidence>
<reference evidence="3 4" key="1">
    <citation type="submission" date="2016-10" db="EMBL/GenBank/DDBJ databases">
        <authorList>
            <person name="de Groot N.N."/>
        </authorList>
    </citation>
    <scope>NUCLEOTIDE SEQUENCE [LARGE SCALE GENOMIC DNA]</scope>
    <source>
        <strain evidence="3 4">CGMCC 1.10238</strain>
    </source>
</reference>
<protein>
    <recommendedName>
        <fullName evidence="6">RNA dependent RNA polymerase</fullName>
    </recommendedName>
</protein>
<evidence type="ECO:0008006" key="6">
    <source>
        <dbReference type="Google" id="ProtNLM"/>
    </source>
</evidence>
<name>A0A1H8H2P2_9BACL</name>
<gene>
    <name evidence="2" type="ORF">KP014_21160</name>
    <name evidence="3" type="ORF">SAMN04487895_101731</name>
</gene>
<evidence type="ECO:0000256" key="1">
    <source>
        <dbReference type="SAM" id="Coils"/>
    </source>
</evidence>
<dbReference type="Proteomes" id="UP000683429">
    <property type="component" value="Chromosome"/>
</dbReference>
<keyword evidence="5" id="KW-1185">Reference proteome</keyword>
<accession>A0A1H8H2P2</accession>
<dbReference type="RefSeq" id="WP_051499326.1">
    <property type="nucleotide sequence ID" value="NZ_CP076607.1"/>
</dbReference>
<proteinExistence type="predicted"/>
<dbReference type="AlphaFoldDB" id="A0A1H8H2P2"/>
<reference evidence="2 5" key="2">
    <citation type="submission" date="2021-06" db="EMBL/GenBank/DDBJ databases">
        <title>Whole genome sequence of Paenibacillus sophorae DSM23020 for comparative genomics.</title>
        <authorList>
            <person name="Kim M.-J."/>
            <person name="Lee G."/>
            <person name="Shin J.-H."/>
        </authorList>
    </citation>
    <scope>NUCLEOTIDE SEQUENCE [LARGE SCALE GENOMIC DNA]</scope>
    <source>
        <strain evidence="2 5">DSM 23020</strain>
    </source>
</reference>
<evidence type="ECO:0000313" key="3">
    <source>
        <dbReference type="EMBL" id="SEN50279.1"/>
    </source>
</evidence>
<evidence type="ECO:0000313" key="4">
    <source>
        <dbReference type="Proteomes" id="UP000198809"/>
    </source>
</evidence>
<dbReference type="Proteomes" id="UP000198809">
    <property type="component" value="Unassembled WGS sequence"/>
</dbReference>
<sequence length="925" mass="107522">MTKHSTSLKYILKINSSTLRKAKWDYKISLEDALENDEIVSLADSSVLRFIKEIEYKESEEKNNIEDQIDELKNYIKKLKKSNNTPENRKQIKSLYSKLNNLKYFPKYICVVIDKISDFDRMNRKKGFYINGFKFKRLLATTGGAKNSTVVYIQEDIYDEITKRIDNGRNKEKPIVPAKLEAYKALACSASVPVSNPNGIIVIDDCLTEFYEDVIRIYDEKDIIYPKVEEVKNYKLENNASDGFGLAMPSLTSRWNKELGNKYIPSGLCIRGSFLKGMVFTFDFKKFAAQIAEKDTVVDIWGTPRNINDAELILTSSMLKLWNSYESLEHYLSCCDENKYTFSVTKVSPEQLENQRNLNYQFIQSFDLDDQQIDELIKPTVDMLKDSLGNDHMKSLLFLKGNHLADNNIMSGKYDFSMALMADKRMIDDPFVKNRIHDMLEKRIDDAKKGDLIVDGNFSIVSGDPYTLCQSMFGLKKTGLLNKGEYYNSYWNKKGVKQVVAFRAPMTLHNNIRVLDLVNEESVNEWYKYMNTVTIINSFDSTASALNGMDFDADMVLTVNNQIIKDSVKRLKPIICTQNVADKKVPTEADLIKANKLSFGDEIGSVTNRGTAMYDVLAKFDKNSKEYDEIMYRITCVQHFQQNAIDKTKGIESKPMPKEWYDGKFNTKLEVAESIKGFNNSILADKKPYFFIYIYPHIMKNYKRYIANNNTNCNYRFGISLKQLINKNNKSQEEDCFIQNYLDNMPVSMANSTMNKICWRIEDEFKLNSRKIKKEPFDYKIMKSNKFYDKDSKRKVSNLYLEHNEKIQIHMRKIKSDREDEETKAEKRQRFISEFKKKALSICNDIEELTNIILDICYKDNSKRTKQFAWDVCGEQIIRNLLKNNGGKLIYPVQDEYGDINYGGLKFKESEKICEEDDFIEFGFE</sequence>
<organism evidence="3 4">
    <name type="scientific">Paenibacillus sophorae</name>
    <dbReference type="NCBI Taxonomy" id="1333845"/>
    <lineage>
        <taxon>Bacteria</taxon>
        <taxon>Bacillati</taxon>
        <taxon>Bacillota</taxon>
        <taxon>Bacilli</taxon>
        <taxon>Bacillales</taxon>
        <taxon>Paenibacillaceae</taxon>
        <taxon>Paenibacillus</taxon>
    </lineage>
</organism>
<dbReference type="STRING" id="1333845.SAMN04487895_101731"/>
<feature type="coiled-coil region" evidence="1">
    <location>
        <begin position="58"/>
        <end position="85"/>
    </location>
</feature>
<dbReference type="EMBL" id="CP076607">
    <property type="protein sequence ID" value="QWU14420.1"/>
    <property type="molecule type" value="Genomic_DNA"/>
</dbReference>
<dbReference type="EMBL" id="FODH01000001">
    <property type="protein sequence ID" value="SEN50279.1"/>
    <property type="molecule type" value="Genomic_DNA"/>
</dbReference>